<feature type="transmembrane region" description="Helical" evidence="8">
    <location>
        <begin position="133"/>
        <end position="153"/>
    </location>
</feature>
<protein>
    <submittedName>
        <fullName evidence="10">MFS transporter</fullName>
    </submittedName>
</protein>
<keyword evidence="7 8" id="KW-0472">Membrane</keyword>
<evidence type="ECO:0000259" key="9">
    <source>
        <dbReference type="PROSITE" id="PS50850"/>
    </source>
</evidence>
<dbReference type="EMBL" id="CP115668">
    <property type="protein sequence ID" value="WCC79996.1"/>
    <property type="molecule type" value="Genomic_DNA"/>
</dbReference>
<evidence type="ECO:0000256" key="2">
    <source>
        <dbReference type="ARBA" id="ARBA00008335"/>
    </source>
</evidence>
<comment type="similarity">
    <text evidence="2">Belongs to the major facilitator superfamily.</text>
</comment>
<feature type="transmembrane region" description="Helical" evidence="8">
    <location>
        <begin position="336"/>
        <end position="354"/>
    </location>
</feature>
<evidence type="ECO:0000313" key="10">
    <source>
        <dbReference type="EMBL" id="WCC79996.1"/>
    </source>
</evidence>
<evidence type="ECO:0000256" key="5">
    <source>
        <dbReference type="ARBA" id="ARBA00022692"/>
    </source>
</evidence>
<sequence length="360" mass="38305">MPTLTDALKASAADTSLTVSAATGVLALTILPASILSERCGRGRIITWSAGAAVAVGLLLPFASNLTWLVIGRGVQGLMVAGVPATAMAWLSQEIYPQYLPHAMGLYVAGNTVGGLLGRLIPAGMLAFTGWRWALAVDMLFALACTVLTVVIMPEERRFVPKPVHLRSEVYAVLNHWKDPRKACLFGIAFLAMGTFVSLYDFLGYRLTTSPFHFSHSGVGGIFLLYLFGTVASARTGAIVLRWGRSRTIIGGALLSLVSLPMVISTHLLVILGGVAAFTYGFFIVHSVASGWVGALATEDRAEASGTYLACYYLGSSIVGYLSGVVFHLFGWLTLTLWMEAMFLGAGILVAVVARRSATH</sequence>
<accession>A0ABY7QYD0</accession>
<dbReference type="PANTHER" id="PTHR43271">
    <property type="entry name" value="BLL2771 PROTEIN"/>
    <property type="match status" value="1"/>
</dbReference>
<feature type="transmembrane region" description="Helical" evidence="8">
    <location>
        <begin position="103"/>
        <end position="121"/>
    </location>
</feature>
<feature type="transmembrane region" description="Helical" evidence="8">
    <location>
        <begin position="70"/>
        <end position="91"/>
    </location>
</feature>
<reference evidence="10 11" key="2">
    <citation type="submission" date="2023-06" db="EMBL/GenBank/DDBJ databases">
        <title>The Gram-positive Non-spore-bearing Anaerobic Bacilli of Human Feces.</title>
        <authorList>
            <person name="Eggerth A.H."/>
        </authorList>
    </citation>
    <scope>NUCLEOTIDE SEQUENCE [LARGE SCALE GENOMIC DNA]</scope>
    <source>
        <strain evidence="10 11">CBA3108</strain>
    </source>
</reference>
<evidence type="ECO:0000256" key="4">
    <source>
        <dbReference type="ARBA" id="ARBA00022475"/>
    </source>
</evidence>
<dbReference type="InterPro" id="IPR011701">
    <property type="entry name" value="MFS"/>
</dbReference>
<keyword evidence="3" id="KW-0813">Transport</keyword>
<dbReference type="Proteomes" id="UP001212097">
    <property type="component" value="Chromosome"/>
</dbReference>
<feature type="transmembrane region" description="Helical" evidence="8">
    <location>
        <begin position="309"/>
        <end position="330"/>
    </location>
</feature>
<dbReference type="SUPFAM" id="SSF103473">
    <property type="entry name" value="MFS general substrate transporter"/>
    <property type="match status" value="1"/>
</dbReference>
<evidence type="ECO:0000256" key="7">
    <source>
        <dbReference type="ARBA" id="ARBA00023136"/>
    </source>
</evidence>
<feature type="transmembrane region" description="Helical" evidence="8">
    <location>
        <begin position="253"/>
        <end position="272"/>
    </location>
</feature>
<dbReference type="InterPro" id="IPR036259">
    <property type="entry name" value="MFS_trans_sf"/>
</dbReference>
<feature type="transmembrane region" description="Helical" evidence="8">
    <location>
        <begin position="12"/>
        <end position="33"/>
    </location>
</feature>
<evidence type="ECO:0000256" key="3">
    <source>
        <dbReference type="ARBA" id="ARBA00022448"/>
    </source>
</evidence>
<dbReference type="PANTHER" id="PTHR43271:SF1">
    <property type="entry name" value="INNER MEMBRANE TRANSPORT PROTEIN YNFM"/>
    <property type="match status" value="1"/>
</dbReference>
<evidence type="ECO:0000256" key="1">
    <source>
        <dbReference type="ARBA" id="ARBA00004651"/>
    </source>
</evidence>
<name>A0ABY7QYD0_9ACTN</name>
<keyword evidence="4" id="KW-1003">Cell membrane</keyword>
<organism evidence="10 11">
    <name type="scientific">Cutibacterium equinum</name>
    <dbReference type="NCBI Taxonomy" id="3016342"/>
    <lineage>
        <taxon>Bacteria</taxon>
        <taxon>Bacillati</taxon>
        <taxon>Actinomycetota</taxon>
        <taxon>Actinomycetes</taxon>
        <taxon>Propionibacteriales</taxon>
        <taxon>Propionibacteriaceae</taxon>
        <taxon>Cutibacterium</taxon>
    </lineage>
</organism>
<feature type="transmembrane region" description="Helical" evidence="8">
    <location>
        <begin position="278"/>
        <end position="297"/>
    </location>
</feature>
<proteinExistence type="inferred from homology"/>
<keyword evidence="5 8" id="KW-0812">Transmembrane</keyword>
<comment type="subcellular location">
    <subcellularLocation>
        <location evidence="1">Cell membrane</location>
        <topology evidence="1">Multi-pass membrane protein</topology>
    </subcellularLocation>
</comment>
<feature type="transmembrane region" description="Helical" evidence="8">
    <location>
        <begin position="45"/>
        <end position="64"/>
    </location>
</feature>
<feature type="domain" description="Major facilitator superfamily (MFS) profile" evidence="9">
    <location>
        <begin position="1"/>
        <end position="359"/>
    </location>
</feature>
<dbReference type="Pfam" id="PF07690">
    <property type="entry name" value="MFS_1"/>
    <property type="match status" value="1"/>
</dbReference>
<dbReference type="CDD" id="cd17324">
    <property type="entry name" value="MFS_NepI_like"/>
    <property type="match status" value="1"/>
</dbReference>
<dbReference type="PROSITE" id="PS50850">
    <property type="entry name" value="MFS"/>
    <property type="match status" value="1"/>
</dbReference>
<feature type="transmembrane region" description="Helical" evidence="8">
    <location>
        <begin position="183"/>
        <end position="203"/>
    </location>
</feature>
<evidence type="ECO:0000313" key="11">
    <source>
        <dbReference type="Proteomes" id="UP001212097"/>
    </source>
</evidence>
<reference evidence="10 11" key="1">
    <citation type="submission" date="2023-01" db="EMBL/GenBank/DDBJ databases">
        <authorList>
            <person name="Lee S.H."/>
            <person name="Jung H.S."/>
            <person name="Yun J.U."/>
        </authorList>
    </citation>
    <scope>NUCLEOTIDE SEQUENCE [LARGE SCALE GENOMIC DNA]</scope>
    <source>
        <strain evidence="10 11">CBA3108</strain>
    </source>
</reference>
<evidence type="ECO:0000256" key="8">
    <source>
        <dbReference type="SAM" id="Phobius"/>
    </source>
</evidence>
<feature type="transmembrane region" description="Helical" evidence="8">
    <location>
        <begin position="223"/>
        <end position="241"/>
    </location>
</feature>
<dbReference type="InterPro" id="IPR020846">
    <property type="entry name" value="MFS_dom"/>
</dbReference>
<dbReference type="RefSeq" id="WP_271418179.1">
    <property type="nucleotide sequence ID" value="NZ_CP115668.1"/>
</dbReference>
<keyword evidence="11" id="KW-1185">Reference proteome</keyword>
<dbReference type="Gene3D" id="1.20.1250.20">
    <property type="entry name" value="MFS general substrate transporter like domains"/>
    <property type="match status" value="1"/>
</dbReference>
<keyword evidence="6 8" id="KW-1133">Transmembrane helix</keyword>
<gene>
    <name evidence="10" type="ORF">O6R08_11300</name>
</gene>
<evidence type="ECO:0000256" key="6">
    <source>
        <dbReference type="ARBA" id="ARBA00022989"/>
    </source>
</evidence>